<feature type="domain" description="PARP alpha-helical" evidence="11">
    <location>
        <begin position="204"/>
        <end position="325"/>
    </location>
</feature>
<protein>
    <recommendedName>
        <fullName evidence="8">Poly [ADP-ribose] polymerase</fullName>
        <shortName evidence="8">PARP</shortName>
        <ecNumber evidence="8">2.4.2.-</ecNumber>
    </recommendedName>
</protein>
<name>A0AA36CXT7_9BILA</name>
<evidence type="ECO:0000259" key="11">
    <source>
        <dbReference type="PROSITE" id="PS51060"/>
    </source>
</evidence>
<dbReference type="Gene3D" id="1.20.142.10">
    <property type="entry name" value="Poly(ADP-ribose) polymerase, regulatory domain"/>
    <property type="match status" value="1"/>
</dbReference>
<evidence type="ECO:0000256" key="4">
    <source>
        <dbReference type="ARBA" id="ARBA00022695"/>
    </source>
</evidence>
<evidence type="ECO:0000256" key="9">
    <source>
        <dbReference type="SAM" id="MobiDB-lite"/>
    </source>
</evidence>
<sequence>MWGNGLRPLSGLKKAAFVVESDANPKPTPTDKNAERKLVRTFQKTEKKATDKAKPNPKKEVKKPKPKILREHAPGIRVCDDVPVFECCPVKGPMVSVLADDVGSSAYSVMLQYDDTHNHHKYYAMQALRLPDAKFGCLFWWGRTGYPGRKALVKSYDKKNIIKTFCTKFHSKSGIDWADRNLGAVHGKYRIVTADQFGKSQSPEEKMDSQDEQQHTLITDRKMFAAGIKQIEEHYDNSEEMPIGKLTPGQLEKGYECLRKIEAEMAKENPCKLTLQEASDCFYEHIPHNFGDQGPPVIDNSDLIKDRALLLNTLAEVQIALRRMEEAEATEANGMTNHIDALYKAEKLKLEVVQPDSEEYKVIDQYLNMNHSPAHEFDMSMVTLLKVKNPKEAPYYKDLGNKMLLWHGSRLPAVFGVLAHELQVARPETPNDQKASGFMFGRGLYFADASSESAVYCHIPHSGDGVLMLAEVSLGNPLEKAGPDFNARDLPEGKDSVIGKGRKAPECEEFDDEDGYKIMFDDVRVPIGPLKKVPGRKGKLQLNEYTVYHPNQARIRYFVRVHFDRSTK</sequence>
<dbReference type="PANTHER" id="PTHR10459">
    <property type="entry name" value="DNA LIGASE"/>
    <property type="match status" value="1"/>
</dbReference>
<dbReference type="SMART" id="SM00773">
    <property type="entry name" value="WGR"/>
    <property type="match status" value="1"/>
</dbReference>
<dbReference type="SUPFAM" id="SSF142921">
    <property type="entry name" value="WGR domain-like"/>
    <property type="match status" value="1"/>
</dbReference>
<dbReference type="GO" id="GO:0003950">
    <property type="term" value="F:NAD+ poly-ADP-ribosyltransferase activity"/>
    <property type="evidence" value="ECO:0007669"/>
    <property type="project" value="UniProtKB-UniRule"/>
</dbReference>
<comment type="catalytic activity">
    <reaction evidence="7">
        <text>NAD(+) + (ADP-D-ribosyl)n-acceptor = nicotinamide + (ADP-D-ribosyl)n+1-acceptor + H(+).</text>
        <dbReference type="EC" id="2.4.2.30"/>
    </reaction>
</comment>
<evidence type="ECO:0000313" key="14">
    <source>
        <dbReference type="Proteomes" id="UP001177023"/>
    </source>
</evidence>
<feature type="compositionally biased region" description="Basic and acidic residues" evidence="9">
    <location>
        <begin position="32"/>
        <end position="59"/>
    </location>
</feature>
<evidence type="ECO:0000259" key="10">
    <source>
        <dbReference type="PROSITE" id="PS51059"/>
    </source>
</evidence>
<evidence type="ECO:0000256" key="8">
    <source>
        <dbReference type="RuleBase" id="RU362114"/>
    </source>
</evidence>
<keyword evidence="14" id="KW-1185">Reference proteome</keyword>
<dbReference type="GO" id="GO:0005730">
    <property type="term" value="C:nucleolus"/>
    <property type="evidence" value="ECO:0007669"/>
    <property type="project" value="TreeGrafter"/>
</dbReference>
<dbReference type="SUPFAM" id="SSF47587">
    <property type="entry name" value="Domain of poly(ADP-ribose) polymerase"/>
    <property type="match status" value="1"/>
</dbReference>
<dbReference type="GO" id="GO:0006302">
    <property type="term" value="P:double-strand break repair"/>
    <property type="evidence" value="ECO:0007669"/>
    <property type="project" value="TreeGrafter"/>
</dbReference>
<dbReference type="GO" id="GO:1990404">
    <property type="term" value="F:NAD+-protein mono-ADP-ribosyltransferase activity"/>
    <property type="evidence" value="ECO:0007669"/>
    <property type="project" value="TreeGrafter"/>
</dbReference>
<dbReference type="InterPro" id="IPR012317">
    <property type="entry name" value="Poly(ADP-ribose)pol_cat_dom"/>
</dbReference>
<dbReference type="PANTHER" id="PTHR10459:SF60">
    <property type="entry name" value="POLY [ADP-RIBOSE] POLYMERASE 2"/>
    <property type="match status" value="1"/>
</dbReference>
<evidence type="ECO:0000313" key="13">
    <source>
        <dbReference type="EMBL" id="CAJ0576368.1"/>
    </source>
</evidence>
<evidence type="ECO:0000256" key="5">
    <source>
        <dbReference type="ARBA" id="ARBA00023027"/>
    </source>
</evidence>
<dbReference type="PROSITE" id="PS51059">
    <property type="entry name" value="PARP_CATALYTIC"/>
    <property type="match status" value="1"/>
</dbReference>
<keyword evidence="2 8" id="KW-0328">Glycosyltransferase</keyword>
<dbReference type="InterPro" id="IPR036930">
    <property type="entry name" value="WGR_dom_sf"/>
</dbReference>
<feature type="domain" description="PARP catalytic" evidence="10">
    <location>
        <begin position="337"/>
        <end position="568"/>
    </location>
</feature>
<accession>A0AA36CXT7</accession>
<feature type="domain" description="WGR" evidence="12">
    <location>
        <begin position="94"/>
        <end position="189"/>
    </location>
</feature>
<dbReference type="GO" id="GO:0016779">
    <property type="term" value="F:nucleotidyltransferase activity"/>
    <property type="evidence" value="ECO:0007669"/>
    <property type="project" value="UniProtKB-KW"/>
</dbReference>
<dbReference type="GO" id="GO:0070212">
    <property type="term" value="P:protein poly-ADP-ribosylation"/>
    <property type="evidence" value="ECO:0007669"/>
    <property type="project" value="TreeGrafter"/>
</dbReference>
<dbReference type="InterPro" id="IPR050800">
    <property type="entry name" value="ARTD/PARP"/>
</dbReference>
<dbReference type="SUPFAM" id="SSF56399">
    <property type="entry name" value="ADP-ribosylation"/>
    <property type="match status" value="1"/>
</dbReference>
<proteinExistence type="predicted"/>
<dbReference type="EC" id="2.4.2.-" evidence="8"/>
<dbReference type="Proteomes" id="UP001177023">
    <property type="component" value="Unassembled WGS sequence"/>
</dbReference>
<keyword evidence="5 8" id="KW-0520">NAD</keyword>
<dbReference type="InterPro" id="IPR036616">
    <property type="entry name" value="Poly(ADP-ribose)pol_reg_dom_sf"/>
</dbReference>
<dbReference type="AlphaFoldDB" id="A0AA36CXT7"/>
<dbReference type="InterPro" id="IPR004102">
    <property type="entry name" value="Poly(ADP-ribose)pol_reg_dom"/>
</dbReference>
<dbReference type="EMBL" id="CATQJA010002643">
    <property type="protein sequence ID" value="CAJ0576368.1"/>
    <property type="molecule type" value="Genomic_DNA"/>
</dbReference>
<dbReference type="PROSITE" id="PS51977">
    <property type="entry name" value="WGR"/>
    <property type="match status" value="1"/>
</dbReference>
<evidence type="ECO:0000256" key="1">
    <source>
        <dbReference type="ARBA" id="ARBA00004123"/>
    </source>
</evidence>
<dbReference type="Pfam" id="PF02877">
    <property type="entry name" value="PARP_reg"/>
    <property type="match status" value="1"/>
</dbReference>
<evidence type="ECO:0000256" key="2">
    <source>
        <dbReference type="ARBA" id="ARBA00022676"/>
    </source>
</evidence>
<dbReference type="Gene3D" id="3.90.228.10">
    <property type="match status" value="1"/>
</dbReference>
<keyword evidence="3 8" id="KW-0808">Transferase</keyword>
<dbReference type="InterPro" id="IPR008893">
    <property type="entry name" value="WGR_domain"/>
</dbReference>
<keyword evidence="6" id="KW-0539">Nucleus</keyword>
<feature type="region of interest" description="Disordered" evidence="9">
    <location>
        <begin position="19"/>
        <end position="64"/>
    </location>
</feature>
<evidence type="ECO:0000256" key="3">
    <source>
        <dbReference type="ARBA" id="ARBA00022679"/>
    </source>
</evidence>
<organism evidence="13 14">
    <name type="scientific">Mesorhabditis spiculigera</name>
    <dbReference type="NCBI Taxonomy" id="96644"/>
    <lineage>
        <taxon>Eukaryota</taxon>
        <taxon>Metazoa</taxon>
        <taxon>Ecdysozoa</taxon>
        <taxon>Nematoda</taxon>
        <taxon>Chromadorea</taxon>
        <taxon>Rhabditida</taxon>
        <taxon>Rhabditina</taxon>
        <taxon>Rhabditomorpha</taxon>
        <taxon>Rhabditoidea</taxon>
        <taxon>Rhabditidae</taxon>
        <taxon>Mesorhabditinae</taxon>
        <taxon>Mesorhabditis</taxon>
    </lineage>
</organism>
<evidence type="ECO:0000259" key="12">
    <source>
        <dbReference type="PROSITE" id="PS51977"/>
    </source>
</evidence>
<keyword evidence="4" id="KW-0548">Nucleotidyltransferase</keyword>
<comment type="subcellular location">
    <subcellularLocation>
        <location evidence="1">Nucleus</location>
    </subcellularLocation>
</comment>
<evidence type="ECO:0000256" key="7">
    <source>
        <dbReference type="ARBA" id="ARBA00033987"/>
    </source>
</evidence>
<gene>
    <name evidence="13" type="ORF">MSPICULIGERA_LOCUS14662</name>
</gene>
<comment type="caution">
    <text evidence="13">The sequence shown here is derived from an EMBL/GenBank/DDBJ whole genome shotgun (WGS) entry which is preliminary data.</text>
</comment>
<evidence type="ECO:0000256" key="6">
    <source>
        <dbReference type="ARBA" id="ARBA00023242"/>
    </source>
</evidence>
<dbReference type="Pfam" id="PF00644">
    <property type="entry name" value="PARP"/>
    <property type="match status" value="1"/>
</dbReference>
<dbReference type="PROSITE" id="PS51060">
    <property type="entry name" value="PARP_ALPHA_HD"/>
    <property type="match status" value="1"/>
</dbReference>
<reference evidence="13" key="1">
    <citation type="submission" date="2023-06" db="EMBL/GenBank/DDBJ databases">
        <authorList>
            <person name="Delattre M."/>
        </authorList>
    </citation>
    <scope>NUCLEOTIDE SEQUENCE</scope>
    <source>
        <strain evidence="13">AF72</strain>
    </source>
</reference>
<dbReference type="Pfam" id="PF05406">
    <property type="entry name" value="WGR"/>
    <property type="match status" value="1"/>
</dbReference>
<dbReference type="CDD" id="cd01437">
    <property type="entry name" value="parp_like"/>
    <property type="match status" value="1"/>
</dbReference>
<feature type="non-terminal residue" evidence="13">
    <location>
        <position position="568"/>
    </location>
</feature>